<feature type="compositionally biased region" description="Basic and acidic residues" evidence="1">
    <location>
        <begin position="195"/>
        <end position="217"/>
    </location>
</feature>
<dbReference type="GO" id="GO:0009733">
    <property type="term" value="P:response to auxin"/>
    <property type="evidence" value="ECO:0007669"/>
    <property type="project" value="EnsemblPlants"/>
</dbReference>
<dbReference type="GO" id="GO:0005667">
    <property type="term" value="C:transcription regulator complex"/>
    <property type="evidence" value="ECO:0007669"/>
    <property type="project" value="EnsemblPlants"/>
</dbReference>
<dbReference type="GO" id="GO:0005634">
    <property type="term" value="C:nucleus"/>
    <property type="evidence" value="ECO:0007669"/>
    <property type="project" value="EnsemblPlants"/>
</dbReference>
<sequence length="625" mass="68913">MRRGKDCDEKILEPMFPRLHVNDSDNRGGPRAPPRNKMALYEQLSIPSQRFNNHTLVPPEHSSTQACAGETFLYVQQQVSSAAIVHSAENFVTQGSYIENVRSQRKMVGEEDDFAVPVLGNSRKVQSYGTNKNVTEKVKPTSLVALSSRRSSEIQEVNPEVSKQNDVVREQVKENMKQGAFLYKSAREEMNVDKSDYYGDNRCDASSRQESRNRFDGDGETCGNGVESQLAKESNSGGGNGSPDEVDNGDEYGRSGEQQRNEEASDDGSENSMVDSILSENVSPDDIVGVIGQKRFWRARKAINNQQRLFAVQLFELHRLIKVQRLIAASPDLLLDDVTYLGRGSAKSSPLKKLLPSEYIVKPQPRVAKHRDDSEKTSNHHKMECSAENAFGRTHVSPVNPPASPAASNGSYKTPTGVNGGGGGWCFPPPQPIPGNNQWLIPVMSPSEGLIYKPYPGPGHTGPACGGYYGHYNIPTGPTYGLPNPAFHPGVGFPSYFPPYGMPNPSWQQPPTEQTVNQFSHPGNLHNPAMNTQQQQQQSSCNFPPNSNTANRAATTPQPHPHPPPIRSQPRIRESSNGSEPQRLAKTTTVATRVIRVVPHNARLASENAARIFQSIQEERKLYEL</sequence>
<dbReference type="GO" id="GO:0000122">
    <property type="term" value="P:negative regulation of transcription by RNA polymerase II"/>
    <property type="evidence" value="ECO:0007669"/>
    <property type="project" value="EnsemblPlants"/>
</dbReference>
<feature type="region of interest" description="Disordered" evidence="1">
    <location>
        <begin position="392"/>
        <end position="411"/>
    </location>
</feature>
<feature type="compositionally biased region" description="Polar residues" evidence="1">
    <location>
        <begin position="539"/>
        <end position="551"/>
    </location>
</feature>
<dbReference type="GO" id="GO:0009585">
    <property type="term" value="P:red, far-red light phototransduction"/>
    <property type="evidence" value="ECO:0007669"/>
    <property type="project" value="EnsemblPlants"/>
</dbReference>
<dbReference type="GO" id="GO:0010031">
    <property type="term" value="P:circumnutation"/>
    <property type="evidence" value="ECO:0007669"/>
    <property type="project" value="EnsemblPlants"/>
</dbReference>
<feature type="compositionally biased region" description="Pro residues" evidence="1">
    <location>
        <begin position="558"/>
        <end position="567"/>
    </location>
</feature>
<dbReference type="GO" id="GO:0007623">
    <property type="term" value="P:circadian rhythm"/>
    <property type="evidence" value="ECO:0007669"/>
    <property type="project" value="EnsemblPlants"/>
</dbReference>
<evidence type="ECO:0000313" key="2">
    <source>
        <dbReference type="EMBL" id="KFK29903.1"/>
    </source>
</evidence>
<gene>
    <name evidence="2" type="ordered locus">AALP_Aa7g193400</name>
</gene>
<dbReference type="eggNOG" id="ENOG502QSB6">
    <property type="taxonomic scope" value="Eukaryota"/>
</dbReference>
<organism evidence="2 3">
    <name type="scientific">Arabis alpina</name>
    <name type="common">Alpine rock-cress</name>
    <dbReference type="NCBI Taxonomy" id="50452"/>
    <lineage>
        <taxon>Eukaryota</taxon>
        <taxon>Viridiplantae</taxon>
        <taxon>Streptophyta</taxon>
        <taxon>Embryophyta</taxon>
        <taxon>Tracheophyta</taxon>
        <taxon>Spermatophyta</taxon>
        <taxon>Magnoliopsida</taxon>
        <taxon>eudicotyledons</taxon>
        <taxon>Gunneridae</taxon>
        <taxon>Pentapetalae</taxon>
        <taxon>rosids</taxon>
        <taxon>malvids</taxon>
        <taxon>Brassicales</taxon>
        <taxon>Brassicaceae</taxon>
        <taxon>Arabideae</taxon>
        <taxon>Arabis</taxon>
    </lineage>
</organism>
<dbReference type="Proteomes" id="UP000029120">
    <property type="component" value="Chromosome 7"/>
</dbReference>
<reference evidence="3" key="1">
    <citation type="journal article" date="2015" name="Nat. Plants">
        <title>Genome expansion of Arabis alpina linked with retrotransposition and reduced symmetric DNA methylation.</title>
        <authorList>
            <person name="Willing E.M."/>
            <person name="Rawat V."/>
            <person name="Mandakova T."/>
            <person name="Maumus F."/>
            <person name="James G.V."/>
            <person name="Nordstroem K.J."/>
            <person name="Becker C."/>
            <person name="Warthmann N."/>
            <person name="Chica C."/>
            <person name="Szarzynska B."/>
            <person name="Zytnicki M."/>
            <person name="Albani M.C."/>
            <person name="Kiefer C."/>
            <person name="Bergonzi S."/>
            <person name="Castaings L."/>
            <person name="Mateos J.L."/>
            <person name="Berns M.C."/>
            <person name="Bujdoso N."/>
            <person name="Piofczyk T."/>
            <person name="de Lorenzo L."/>
            <person name="Barrero-Sicilia C."/>
            <person name="Mateos I."/>
            <person name="Piednoel M."/>
            <person name="Hagmann J."/>
            <person name="Chen-Min-Tao R."/>
            <person name="Iglesias-Fernandez R."/>
            <person name="Schuster S.C."/>
            <person name="Alonso-Blanco C."/>
            <person name="Roudier F."/>
            <person name="Carbonero P."/>
            <person name="Paz-Ares J."/>
            <person name="Davis S.J."/>
            <person name="Pecinka A."/>
            <person name="Quesneville H."/>
            <person name="Colot V."/>
            <person name="Lysak M.A."/>
            <person name="Weigel D."/>
            <person name="Coupland G."/>
            <person name="Schneeberger K."/>
        </authorList>
    </citation>
    <scope>NUCLEOTIDE SEQUENCE [LARGE SCALE GENOMIC DNA]</scope>
    <source>
        <strain evidence="3">cv. Pajares</strain>
    </source>
</reference>
<dbReference type="InterPro" id="IPR039319">
    <property type="entry name" value="ELF3-like"/>
</dbReference>
<dbReference type="GO" id="GO:2000028">
    <property type="term" value="P:regulation of photoperiodism, flowering"/>
    <property type="evidence" value="ECO:0007669"/>
    <property type="project" value="InterPro"/>
</dbReference>
<dbReference type="GO" id="GO:0009826">
    <property type="term" value="P:unidimensional cell growth"/>
    <property type="evidence" value="ECO:0007669"/>
    <property type="project" value="EnsemblPlants"/>
</dbReference>
<dbReference type="EMBL" id="CM002875">
    <property type="protein sequence ID" value="KFK29903.1"/>
    <property type="molecule type" value="Genomic_DNA"/>
</dbReference>
<dbReference type="GO" id="GO:0009909">
    <property type="term" value="P:regulation of flower development"/>
    <property type="evidence" value="ECO:0007669"/>
    <property type="project" value="EnsemblPlants"/>
</dbReference>
<evidence type="ECO:0000313" key="3">
    <source>
        <dbReference type="Proteomes" id="UP000029120"/>
    </source>
</evidence>
<dbReference type="OMA" id="DNRQNNW"/>
<dbReference type="Gramene" id="KFK29903">
    <property type="protein sequence ID" value="KFK29903"/>
    <property type="gene ID" value="AALP_AA7G193400"/>
</dbReference>
<dbReference type="OrthoDB" id="1939092at2759"/>
<dbReference type="PANTHER" id="PTHR34281">
    <property type="entry name" value="PROTEIN EARLY FLOWERING 3"/>
    <property type="match status" value="1"/>
</dbReference>
<accession>A0A087GJ51</accession>
<dbReference type="GO" id="GO:0009649">
    <property type="term" value="P:entrainment of circadian clock"/>
    <property type="evidence" value="ECO:0007669"/>
    <property type="project" value="EnsemblPlants"/>
</dbReference>
<feature type="region of interest" description="Disordered" evidence="1">
    <location>
        <begin position="502"/>
        <end position="587"/>
    </location>
</feature>
<feature type="region of interest" description="Disordered" evidence="1">
    <location>
        <begin position="195"/>
        <end position="272"/>
    </location>
</feature>
<feature type="compositionally biased region" description="Polar residues" evidence="1">
    <location>
        <begin position="505"/>
        <end position="521"/>
    </location>
</feature>
<proteinExistence type="predicted"/>
<dbReference type="GO" id="GO:0009737">
    <property type="term" value="P:response to abscisic acid"/>
    <property type="evidence" value="ECO:0007669"/>
    <property type="project" value="EnsemblPlants"/>
</dbReference>
<feature type="compositionally biased region" description="Basic and acidic residues" evidence="1">
    <location>
        <begin position="251"/>
        <end position="263"/>
    </location>
</feature>
<protein>
    <submittedName>
        <fullName evidence="2">Early flowering 3</fullName>
    </submittedName>
</protein>
<dbReference type="GO" id="GO:0010119">
    <property type="term" value="P:regulation of stomatal movement"/>
    <property type="evidence" value="ECO:0007669"/>
    <property type="project" value="EnsemblPlants"/>
</dbReference>
<dbReference type="PANTHER" id="PTHR34281:SF2">
    <property type="entry name" value="PROTEIN EARLY FLOWERING 3"/>
    <property type="match status" value="1"/>
</dbReference>
<name>A0A087GJ51_ARAAL</name>
<evidence type="ECO:0000256" key="1">
    <source>
        <dbReference type="SAM" id="MobiDB-lite"/>
    </source>
</evidence>
<keyword evidence="3" id="KW-1185">Reference proteome</keyword>
<dbReference type="GO" id="GO:0009409">
    <property type="term" value="P:response to cold"/>
    <property type="evidence" value="ECO:0007669"/>
    <property type="project" value="EnsemblPlants"/>
</dbReference>
<dbReference type="AlphaFoldDB" id="A0A087GJ51"/>
<dbReference type="GO" id="GO:0048573">
    <property type="term" value="P:photoperiodism, flowering"/>
    <property type="evidence" value="ECO:0007669"/>
    <property type="project" value="EnsemblPlants"/>
</dbReference>